<name>A0ABQ7WHK7_SOLTU</name>
<feature type="region of interest" description="Disordered" evidence="1">
    <location>
        <begin position="48"/>
        <end position="112"/>
    </location>
</feature>
<dbReference type="EMBL" id="JAIVGD010000002">
    <property type="protein sequence ID" value="KAH0780219.1"/>
    <property type="molecule type" value="Genomic_DNA"/>
</dbReference>
<feature type="compositionally biased region" description="Basic and acidic residues" evidence="1">
    <location>
        <begin position="175"/>
        <end position="189"/>
    </location>
</feature>
<feature type="region of interest" description="Disordered" evidence="1">
    <location>
        <begin position="204"/>
        <end position="341"/>
    </location>
</feature>
<feature type="compositionally biased region" description="Basic and acidic residues" evidence="1">
    <location>
        <begin position="53"/>
        <end position="65"/>
    </location>
</feature>
<feature type="compositionally biased region" description="Polar residues" evidence="1">
    <location>
        <begin position="204"/>
        <end position="223"/>
    </location>
</feature>
<sequence length="341" mass="39322">MRKKTGEIKEKWITIKYDHVPKYCKNCKLQGHNETECFLLHLELYPKEEEEEEKYKNNPKEDINTRRVMNNQRVGGDSANKGKGQNQEGEFQEQKKKSYPKRGRQHQKGRIEQVWNPRHVQNNDRLVKVDNKFGALDDNQEDGVGEGDIMNNKQKLGGDIGGNKATNEEQSFNVKQKEDNYNNEHSRSQRLEAGTNIEQCMQKENNITGNQKYGVRTTGSNNSKTKEGEINRAQTSHIHVTSREDKEHDSSGSTYSCTGGDEESYKDKENARLEQEENKGVITPQKAPKIHQMSQLEIDKKLQEEEDESMKDIIEDISRKSDLSIEQTGQLKGKNKKRVIQ</sequence>
<dbReference type="Proteomes" id="UP000826656">
    <property type="component" value="Unassembled WGS sequence"/>
</dbReference>
<protein>
    <submittedName>
        <fullName evidence="2">Uncharacterized protein</fullName>
    </submittedName>
</protein>
<organism evidence="2 3">
    <name type="scientific">Solanum tuberosum</name>
    <name type="common">Potato</name>
    <dbReference type="NCBI Taxonomy" id="4113"/>
    <lineage>
        <taxon>Eukaryota</taxon>
        <taxon>Viridiplantae</taxon>
        <taxon>Streptophyta</taxon>
        <taxon>Embryophyta</taxon>
        <taxon>Tracheophyta</taxon>
        <taxon>Spermatophyta</taxon>
        <taxon>Magnoliopsida</taxon>
        <taxon>eudicotyledons</taxon>
        <taxon>Gunneridae</taxon>
        <taxon>Pentapetalae</taxon>
        <taxon>asterids</taxon>
        <taxon>lamiids</taxon>
        <taxon>Solanales</taxon>
        <taxon>Solanaceae</taxon>
        <taxon>Solanoideae</taxon>
        <taxon>Solaneae</taxon>
        <taxon>Solanum</taxon>
    </lineage>
</organism>
<reference evidence="2 3" key="1">
    <citation type="journal article" date="2021" name="bioRxiv">
        <title>Chromosome-scale and haplotype-resolved genome assembly of a tetraploid potato cultivar.</title>
        <authorList>
            <person name="Sun H."/>
            <person name="Jiao W.-B."/>
            <person name="Krause K."/>
            <person name="Campoy J.A."/>
            <person name="Goel M."/>
            <person name="Folz-Donahue K."/>
            <person name="Kukat C."/>
            <person name="Huettel B."/>
            <person name="Schneeberger K."/>
        </authorList>
    </citation>
    <scope>NUCLEOTIDE SEQUENCE [LARGE SCALE GENOMIC DNA]</scope>
    <source>
        <strain evidence="2">SolTubOtavaFocal</strain>
        <tissue evidence="2">Leaves</tissue>
    </source>
</reference>
<feature type="compositionally biased region" description="Basic and acidic residues" evidence="1">
    <location>
        <begin position="241"/>
        <end position="250"/>
    </location>
</feature>
<evidence type="ECO:0000256" key="1">
    <source>
        <dbReference type="SAM" id="MobiDB-lite"/>
    </source>
</evidence>
<comment type="caution">
    <text evidence="2">The sequence shown here is derived from an EMBL/GenBank/DDBJ whole genome shotgun (WGS) entry which is preliminary data.</text>
</comment>
<proteinExistence type="predicted"/>
<feature type="compositionally biased region" description="Basic residues" evidence="1">
    <location>
        <begin position="97"/>
        <end position="108"/>
    </location>
</feature>
<evidence type="ECO:0000313" key="2">
    <source>
        <dbReference type="EMBL" id="KAH0780219.1"/>
    </source>
</evidence>
<evidence type="ECO:0000313" key="3">
    <source>
        <dbReference type="Proteomes" id="UP000826656"/>
    </source>
</evidence>
<feature type="region of interest" description="Disordered" evidence="1">
    <location>
        <begin position="156"/>
        <end position="189"/>
    </location>
</feature>
<keyword evidence="3" id="KW-1185">Reference proteome</keyword>
<feature type="compositionally biased region" description="Basic and acidic residues" evidence="1">
    <location>
        <begin position="310"/>
        <end position="323"/>
    </location>
</feature>
<feature type="compositionally biased region" description="Basic and acidic residues" evidence="1">
    <location>
        <begin position="263"/>
        <end position="279"/>
    </location>
</feature>
<accession>A0ABQ7WHK7</accession>
<gene>
    <name evidence="2" type="ORF">KY290_006646</name>
</gene>
<feature type="compositionally biased region" description="Polar residues" evidence="1">
    <location>
        <begin position="164"/>
        <end position="174"/>
    </location>
</feature>